<dbReference type="eggNOG" id="COG0823">
    <property type="taxonomic scope" value="Bacteria"/>
</dbReference>
<reference evidence="7" key="1">
    <citation type="journal article" date="2015" name="PeerJ">
        <title>First genomic representation of candidate bacterial phylum KSB3 points to enhanced environmental sensing as a trigger of wastewater bulking.</title>
        <authorList>
            <person name="Sekiguchi Y."/>
            <person name="Ohashi A."/>
            <person name="Parks D.H."/>
            <person name="Yamauchi T."/>
            <person name="Tyson G.W."/>
            <person name="Hugenholtz P."/>
        </authorList>
    </citation>
    <scope>NUCLEOTIDE SEQUENCE [LARGE SCALE GENOMIC DNA]</scope>
</reference>
<evidence type="ECO:0000256" key="5">
    <source>
        <dbReference type="SAM" id="Phobius"/>
    </source>
</evidence>
<dbReference type="InterPro" id="IPR007195">
    <property type="entry name" value="TolB_N"/>
</dbReference>
<dbReference type="Proteomes" id="UP000030661">
    <property type="component" value="Unassembled WGS sequence"/>
</dbReference>
<evidence type="ECO:0000313" key="8">
    <source>
        <dbReference type="Proteomes" id="UP000030661"/>
    </source>
</evidence>
<dbReference type="HOGENOM" id="CLU_047123_0_0_0"/>
<keyword evidence="5" id="KW-0472">Membrane</keyword>
<evidence type="ECO:0000256" key="3">
    <source>
        <dbReference type="ARBA" id="ARBA00022729"/>
    </source>
</evidence>
<dbReference type="Pfam" id="PF04052">
    <property type="entry name" value="TolB_N"/>
    <property type="match status" value="1"/>
</dbReference>
<gene>
    <name evidence="7" type="ORF">U27_02947</name>
</gene>
<dbReference type="PANTHER" id="PTHR36842">
    <property type="entry name" value="PROTEIN TOLB HOMOLOG"/>
    <property type="match status" value="1"/>
</dbReference>
<keyword evidence="3" id="KW-0732">Signal</keyword>
<dbReference type="STRING" id="1499967.U27_02947"/>
<dbReference type="InterPro" id="IPR011042">
    <property type="entry name" value="6-blade_b-propeller_TolB-like"/>
</dbReference>
<dbReference type="Pfam" id="PF07676">
    <property type="entry name" value="PD40"/>
    <property type="match status" value="5"/>
</dbReference>
<dbReference type="InterPro" id="IPR011659">
    <property type="entry name" value="WD40"/>
</dbReference>
<keyword evidence="5" id="KW-1133">Transmembrane helix</keyword>
<organism evidence="7">
    <name type="scientific">Vecturithrix granuli</name>
    <dbReference type="NCBI Taxonomy" id="1499967"/>
    <lineage>
        <taxon>Bacteria</taxon>
        <taxon>Candidatus Moduliflexota</taxon>
        <taxon>Candidatus Vecturitrichia</taxon>
        <taxon>Candidatus Vecturitrichales</taxon>
        <taxon>Candidatus Vecturitrichaceae</taxon>
        <taxon>Candidatus Vecturithrix</taxon>
    </lineage>
</organism>
<accession>A0A081BUI1</accession>
<comment type="similarity">
    <text evidence="2">Belongs to the TolB family.</text>
</comment>
<name>A0A081BUI1_VECG1</name>
<proteinExistence type="inferred from homology"/>
<dbReference type="HAMAP" id="MF_00671">
    <property type="entry name" value="TolB"/>
    <property type="match status" value="1"/>
</dbReference>
<feature type="domain" description="TolB N-terminal" evidence="6">
    <location>
        <begin position="35"/>
        <end position="141"/>
    </location>
</feature>
<dbReference type="Gene3D" id="3.40.50.10070">
    <property type="entry name" value="TolB, N-terminal domain"/>
    <property type="match status" value="1"/>
</dbReference>
<sequence length="441" mass="49413">MQPAKFKQGKYWIWLWFLWIGSAICSSSVIATEVSVEITGSGRHVIKIAVTPFVVQPMASEQMQTELAAVLQNDLRISGFFDTLDADRDQIRAIHTNDLTSGEVQFQQWADFGARLLVKSIYEQQGAKLKIECRVYDTLGGDLILGKRYENDVVHARRVMHRFADEIILKMTGEPGMLSSKLVFTSTRSGHRELYQIDFDGANLTRLTEDRSLIISPAVSPDGQKICYTSYKDNNPDLYLMYVENQKTDVLAMHPGLNFAAAWASDNQTLALTLSKDGNPELYLLDILSKQETRLTKNQWNDVSPAWSPDGAEIVYTADNIGAPQLYIIDRRGGNPRRLTFRGAYNVSPSWSPTGELIAFTSSMDGNFNIYTVQPNGDNLQQLTQNAGNNEEPTWSPDGRYIAFQSTRDGASSIYVMNADGTNQRRVTDGKGADFSPDWMQ</sequence>
<comment type="subcellular location">
    <subcellularLocation>
        <location evidence="1">Periplasm</location>
    </subcellularLocation>
</comment>
<evidence type="ECO:0000256" key="4">
    <source>
        <dbReference type="ARBA" id="ARBA00022764"/>
    </source>
</evidence>
<dbReference type="SUPFAM" id="SSF69304">
    <property type="entry name" value="Tricorn protease N-terminal domain"/>
    <property type="match status" value="1"/>
</dbReference>
<keyword evidence="5" id="KW-0812">Transmembrane</keyword>
<evidence type="ECO:0000313" key="7">
    <source>
        <dbReference type="EMBL" id="GAK55986.1"/>
    </source>
</evidence>
<evidence type="ECO:0000256" key="2">
    <source>
        <dbReference type="ARBA" id="ARBA00009820"/>
    </source>
</evidence>
<evidence type="ECO:0000256" key="1">
    <source>
        <dbReference type="ARBA" id="ARBA00004418"/>
    </source>
</evidence>
<dbReference type="InterPro" id="IPR014167">
    <property type="entry name" value="Tol-Pal_TolB"/>
</dbReference>
<dbReference type="AlphaFoldDB" id="A0A081BUI1"/>
<dbReference type="SUPFAM" id="SSF52964">
    <property type="entry name" value="TolB, N-terminal domain"/>
    <property type="match status" value="1"/>
</dbReference>
<dbReference type="GO" id="GO:0042597">
    <property type="term" value="C:periplasmic space"/>
    <property type="evidence" value="ECO:0007669"/>
    <property type="project" value="UniProtKB-SubCell"/>
</dbReference>
<dbReference type="Gene3D" id="2.120.10.30">
    <property type="entry name" value="TolB, C-terminal domain"/>
    <property type="match status" value="2"/>
</dbReference>
<keyword evidence="4" id="KW-0574">Periplasm</keyword>
<keyword evidence="8" id="KW-1185">Reference proteome</keyword>
<dbReference type="GO" id="GO:0017038">
    <property type="term" value="P:protein import"/>
    <property type="evidence" value="ECO:0007669"/>
    <property type="project" value="InterPro"/>
</dbReference>
<dbReference type="NCBIfam" id="TIGR02800">
    <property type="entry name" value="propeller_TolB"/>
    <property type="match status" value="1"/>
</dbReference>
<protein>
    <submittedName>
        <fullName evidence="7">Protein tolB</fullName>
    </submittedName>
</protein>
<evidence type="ECO:0000259" key="6">
    <source>
        <dbReference type="Pfam" id="PF04052"/>
    </source>
</evidence>
<dbReference type="PANTHER" id="PTHR36842:SF1">
    <property type="entry name" value="PROTEIN TOLB"/>
    <property type="match status" value="1"/>
</dbReference>
<feature type="transmembrane region" description="Helical" evidence="5">
    <location>
        <begin position="12"/>
        <end position="31"/>
    </location>
</feature>
<dbReference type="EMBL" id="DF820464">
    <property type="protein sequence ID" value="GAK55986.1"/>
    <property type="molecule type" value="Genomic_DNA"/>
</dbReference>